<dbReference type="SUPFAM" id="SSF54637">
    <property type="entry name" value="Thioesterase/thiol ester dehydrase-isomerase"/>
    <property type="match status" value="1"/>
</dbReference>
<dbReference type="eggNOG" id="ENOG502S5QU">
    <property type="taxonomic scope" value="Eukaryota"/>
</dbReference>
<dbReference type="InParanoid" id="G0VJ01"/>
<dbReference type="OMA" id="MWAGSQF"/>
<dbReference type="GO" id="GO:0019171">
    <property type="term" value="F:(3R)-hydroxyacyl-[acyl-carrier-protein] dehydratase activity"/>
    <property type="evidence" value="ECO:0007669"/>
    <property type="project" value="EnsemblFungi"/>
</dbReference>
<dbReference type="InterPro" id="IPR026223">
    <property type="entry name" value="Htd2"/>
</dbReference>
<name>G0VJ01_NAUCA</name>
<dbReference type="InterPro" id="IPR029069">
    <property type="entry name" value="HotDog_dom_sf"/>
</dbReference>
<accession>G0VJ01</accession>
<evidence type="ECO:0008006" key="3">
    <source>
        <dbReference type="Google" id="ProtNLM"/>
    </source>
</evidence>
<dbReference type="OrthoDB" id="3257538at2759"/>
<gene>
    <name evidence="1" type="primary">NCAS0H01690</name>
    <name evidence="1" type="ordered locus">NCAS_0H01690</name>
</gene>
<dbReference type="KEGG" id="ncs:NCAS_0H01690"/>
<dbReference type="InterPro" id="IPR052741">
    <property type="entry name" value="Mitochondrial_HTD2"/>
</dbReference>
<organism evidence="1 2">
    <name type="scientific">Naumovozyma castellii</name>
    <name type="common">Yeast</name>
    <name type="synonym">Saccharomyces castellii</name>
    <dbReference type="NCBI Taxonomy" id="27288"/>
    <lineage>
        <taxon>Eukaryota</taxon>
        <taxon>Fungi</taxon>
        <taxon>Dikarya</taxon>
        <taxon>Ascomycota</taxon>
        <taxon>Saccharomycotina</taxon>
        <taxon>Saccharomycetes</taxon>
        <taxon>Saccharomycetales</taxon>
        <taxon>Saccharomycetaceae</taxon>
        <taxon>Naumovozyma</taxon>
    </lineage>
</organism>
<dbReference type="HOGENOM" id="CLU_028690_2_0_1"/>
<proteinExistence type="predicted"/>
<dbReference type="Gene3D" id="3.10.129.10">
    <property type="entry name" value="Hotdog Thioesterase"/>
    <property type="match status" value="1"/>
</dbReference>
<reference key="2">
    <citation type="submission" date="2011-08" db="EMBL/GenBank/DDBJ databases">
        <title>Genome sequence of Naumovozyma castellii.</title>
        <authorList>
            <person name="Gordon J.L."/>
            <person name="Armisen D."/>
            <person name="Proux-Wera E."/>
            <person name="OhEigeartaigh S.S."/>
            <person name="Byrne K.P."/>
            <person name="Wolfe K.H."/>
        </authorList>
    </citation>
    <scope>NUCLEOTIDE SEQUENCE</scope>
    <source>
        <strain>Type strain:CBS 4309</strain>
    </source>
</reference>
<keyword evidence="2" id="KW-1185">Reference proteome</keyword>
<dbReference type="STRING" id="1064592.G0VJ01"/>
<dbReference type="GeneID" id="96905157"/>
<dbReference type="PANTHER" id="PTHR28152">
    <property type="entry name" value="HYDROXYACYL-THIOESTER DEHYDRATASE TYPE 2, MITOCHONDRIAL"/>
    <property type="match status" value="1"/>
</dbReference>
<dbReference type="PRINTS" id="PR02096">
    <property type="entry name" value="HTDHYDRTASE2"/>
</dbReference>
<sequence length="280" mass="32571">MVSSIAIIRDVLNPLQTARFNALLGTQLPSTLNLNLSFGDHLLFCNPFENKLDHDGYFHYQHPSSLLASPFLQYKRRLWVQGRIRQHVPSISLKQPKELICKESVQYIKKINEEHFVCLKREINDKEGIPLLEELRTLIYTDSNPQERTTTTLITDSAGETIGTFNFKEMDIIRYSQLTLNPHRIHWDKDYCRGTEGYRDIIVQGPFSLQVLLRIFEQYLKRQCHDTNISQIKYKNTAPLYPGTMITIHLLPGSTPNQYLLSMRDPTNVYLEAYVTLLEK</sequence>
<evidence type="ECO:0000313" key="2">
    <source>
        <dbReference type="Proteomes" id="UP000001640"/>
    </source>
</evidence>
<dbReference type="GO" id="GO:0006633">
    <property type="term" value="P:fatty acid biosynthetic process"/>
    <property type="evidence" value="ECO:0007669"/>
    <property type="project" value="InterPro"/>
</dbReference>
<reference evidence="1 2" key="1">
    <citation type="journal article" date="2011" name="Proc. Natl. Acad. Sci. U.S.A.">
        <title>Evolutionary erosion of yeast sex chromosomes by mating-type switching accidents.</title>
        <authorList>
            <person name="Gordon J.L."/>
            <person name="Armisen D."/>
            <person name="Proux-Wera E."/>
            <person name="Oheigeartaigh S.S."/>
            <person name="Byrne K.P."/>
            <person name="Wolfe K.H."/>
        </authorList>
    </citation>
    <scope>NUCLEOTIDE SEQUENCE [LARGE SCALE GENOMIC DNA]</scope>
    <source>
        <strain evidence="2">ATCC 76901 / BCRC 22586 / CBS 4309 / NBRC 1992 / NRRL Y-12630</strain>
    </source>
</reference>
<dbReference type="Proteomes" id="UP000001640">
    <property type="component" value="Chromosome 8"/>
</dbReference>
<evidence type="ECO:0000313" key="1">
    <source>
        <dbReference type="EMBL" id="CCC71479.1"/>
    </source>
</evidence>
<dbReference type="EMBL" id="HE576759">
    <property type="protein sequence ID" value="CCC71479.1"/>
    <property type="molecule type" value="Genomic_DNA"/>
</dbReference>
<dbReference type="AlphaFoldDB" id="G0VJ01"/>
<dbReference type="RefSeq" id="XP_003677827.1">
    <property type="nucleotide sequence ID" value="XM_003677779.1"/>
</dbReference>
<dbReference type="PANTHER" id="PTHR28152:SF1">
    <property type="entry name" value="HYDROXYACYL-THIOESTER DEHYDRATASE TYPE 2, MITOCHONDRIAL"/>
    <property type="match status" value="1"/>
</dbReference>
<dbReference type="FunCoup" id="G0VJ01">
    <property type="interactions" value="59"/>
</dbReference>
<dbReference type="GO" id="GO:0005739">
    <property type="term" value="C:mitochondrion"/>
    <property type="evidence" value="ECO:0007669"/>
    <property type="project" value="EnsemblFungi"/>
</dbReference>
<protein>
    <recommendedName>
        <fullName evidence="3">MaoC-like domain-containing protein</fullName>
    </recommendedName>
</protein>